<dbReference type="GO" id="GO:0005096">
    <property type="term" value="F:GTPase activator activity"/>
    <property type="evidence" value="ECO:0007669"/>
    <property type="project" value="TreeGrafter"/>
</dbReference>
<dbReference type="EMBL" id="UZAE01005558">
    <property type="protein sequence ID" value="VDO01717.1"/>
    <property type="molecule type" value="Genomic_DNA"/>
</dbReference>
<dbReference type="STRING" id="102285.A0A0R3TFM0"/>
<evidence type="ECO:0000313" key="3">
    <source>
        <dbReference type="EMBL" id="VDO01717.1"/>
    </source>
</evidence>
<dbReference type="Pfam" id="PF00620">
    <property type="entry name" value="RhoGAP"/>
    <property type="match status" value="1"/>
</dbReference>
<accession>A0A0R3TFM0</accession>
<evidence type="ECO:0000313" key="5">
    <source>
        <dbReference type="WBParaSite" id="HNAJ_0000586101-mRNA-1"/>
    </source>
</evidence>
<name>A0A0R3TFM0_RODNA</name>
<proteinExistence type="predicted"/>
<evidence type="ECO:0000256" key="1">
    <source>
        <dbReference type="SAM" id="MobiDB-lite"/>
    </source>
</evidence>
<dbReference type="GO" id="GO:0007264">
    <property type="term" value="P:small GTPase-mediated signal transduction"/>
    <property type="evidence" value="ECO:0007669"/>
    <property type="project" value="TreeGrafter"/>
</dbReference>
<evidence type="ECO:0000259" key="2">
    <source>
        <dbReference type="PROSITE" id="PS50238"/>
    </source>
</evidence>
<dbReference type="WBParaSite" id="HNAJ_0000586101-mRNA-1">
    <property type="protein sequence ID" value="HNAJ_0000586101-mRNA-1"/>
    <property type="gene ID" value="HNAJ_0000586101"/>
</dbReference>
<keyword evidence="4" id="KW-1185">Reference proteome</keyword>
<gene>
    <name evidence="3" type="ORF">HNAJ_LOCUS5857</name>
</gene>
<dbReference type="InterPro" id="IPR000198">
    <property type="entry name" value="RhoGAP_dom"/>
</dbReference>
<dbReference type="PANTHER" id="PTHR45808">
    <property type="entry name" value="RHO GTPASE-ACTIVATING PROTEIN 68F"/>
    <property type="match status" value="1"/>
</dbReference>
<dbReference type="PROSITE" id="PS50238">
    <property type="entry name" value="RHOGAP"/>
    <property type="match status" value="1"/>
</dbReference>
<dbReference type="Proteomes" id="UP000278807">
    <property type="component" value="Unassembled WGS sequence"/>
</dbReference>
<dbReference type="InterPro" id="IPR008936">
    <property type="entry name" value="Rho_GTPase_activation_prot"/>
</dbReference>
<dbReference type="PANTHER" id="PTHR45808:SF2">
    <property type="entry name" value="RHO GTPASE-ACTIVATING PROTEIN 68F"/>
    <property type="match status" value="1"/>
</dbReference>
<feature type="domain" description="Rho-GAP" evidence="2">
    <location>
        <begin position="59"/>
        <end position="247"/>
    </location>
</feature>
<dbReference type="AlphaFoldDB" id="A0A0R3TFM0"/>
<reference evidence="3 4" key="2">
    <citation type="submission" date="2018-11" db="EMBL/GenBank/DDBJ databases">
        <authorList>
            <consortium name="Pathogen Informatics"/>
        </authorList>
    </citation>
    <scope>NUCLEOTIDE SEQUENCE [LARGE SCALE GENOMIC DNA]</scope>
</reference>
<dbReference type="GO" id="GO:2001136">
    <property type="term" value="P:negative regulation of endocytic recycling"/>
    <property type="evidence" value="ECO:0007669"/>
    <property type="project" value="TreeGrafter"/>
</dbReference>
<evidence type="ECO:0000313" key="4">
    <source>
        <dbReference type="Proteomes" id="UP000278807"/>
    </source>
</evidence>
<dbReference type="Gene3D" id="1.10.555.10">
    <property type="entry name" value="Rho GTPase activation protein"/>
    <property type="match status" value="1"/>
</dbReference>
<sequence length="249" mass="28067">MILDYNRGHDADLIRQKNAVVSGDPYTQYKISQSGMPPPSNNSVKSPVKPPGPHQVFDVSLEFVMEHNNNDPIPRLLRECVEYIRKYCLDVDGIFRRSSNASLVKSVKAQYNSGGSVNFQVCGDPHLPAVLIKTFLRDLTEPILTYEFYSTIQGLHSLPWETRLGEARELISVRLPDPNYTVLKYVMTLLIEVSAHSSQNRMTDVNLGIVFGPNLLWSRYATITSFAEVAQITAFAQLLISNFDDIFVK</sequence>
<dbReference type="OrthoDB" id="19923at2759"/>
<organism evidence="5">
    <name type="scientific">Rodentolepis nana</name>
    <name type="common">Dwarf tapeworm</name>
    <name type="synonym">Hymenolepis nana</name>
    <dbReference type="NCBI Taxonomy" id="102285"/>
    <lineage>
        <taxon>Eukaryota</taxon>
        <taxon>Metazoa</taxon>
        <taxon>Spiralia</taxon>
        <taxon>Lophotrochozoa</taxon>
        <taxon>Platyhelminthes</taxon>
        <taxon>Cestoda</taxon>
        <taxon>Eucestoda</taxon>
        <taxon>Cyclophyllidea</taxon>
        <taxon>Hymenolepididae</taxon>
        <taxon>Rodentolepis</taxon>
    </lineage>
</organism>
<dbReference type="SUPFAM" id="SSF48350">
    <property type="entry name" value="GTPase activation domain, GAP"/>
    <property type="match status" value="1"/>
</dbReference>
<feature type="region of interest" description="Disordered" evidence="1">
    <location>
        <begin position="30"/>
        <end position="51"/>
    </location>
</feature>
<reference evidence="5" key="1">
    <citation type="submission" date="2017-02" db="UniProtKB">
        <authorList>
            <consortium name="WormBaseParasite"/>
        </authorList>
    </citation>
    <scope>IDENTIFICATION</scope>
</reference>
<protein>
    <submittedName>
        <fullName evidence="5">Rho-GAP domain-containing protein</fullName>
    </submittedName>
</protein>
<dbReference type="SMART" id="SM00324">
    <property type="entry name" value="RhoGAP"/>
    <property type="match status" value="1"/>
</dbReference>
<dbReference type="GO" id="GO:0005737">
    <property type="term" value="C:cytoplasm"/>
    <property type="evidence" value="ECO:0007669"/>
    <property type="project" value="TreeGrafter"/>
</dbReference>